<dbReference type="OMA" id="CLKFRTI"/>
<dbReference type="PANTHER" id="PTHR36649">
    <property type="entry name" value="UBIQUITIN-LIKE DOMAIN-CONTAINING PROTEIN"/>
    <property type="match status" value="1"/>
</dbReference>
<evidence type="ECO:0000256" key="1">
    <source>
        <dbReference type="SAM" id="Coils"/>
    </source>
</evidence>
<keyword evidence="1" id="KW-0175">Coiled coil</keyword>
<dbReference type="PANTHER" id="PTHR36649:SF28">
    <property type="entry name" value="UBIQUITIN-LIKE DOMAIN-CONTAINING PROTEIN"/>
    <property type="match status" value="1"/>
</dbReference>
<proteinExistence type="predicted"/>
<feature type="coiled-coil region" evidence="1">
    <location>
        <begin position="8"/>
        <end position="35"/>
    </location>
</feature>
<reference evidence="2" key="1">
    <citation type="submission" date="2021-01" db="EMBL/GenBank/DDBJ databases">
        <authorList>
            <consortium name="Genoscope - CEA"/>
            <person name="William W."/>
        </authorList>
    </citation>
    <scope>NUCLEOTIDE SEQUENCE</scope>
</reference>
<evidence type="ECO:0000313" key="3">
    <source>
        <dbReference type="Proteomes" id="UP000683925"/>
    </source>
</evidence>
<dbReference type="Proteomes" id="UP000683925">
    <property type="component" value="Unassembled WGS sequence"/>
</dbReference>
<evidence type="ECO:0000313" key="2">
    <source>
        <dbReference type="EMBL" id="CAD8203396.1"/>
    </source>
</evidence>
<name>A0A8S1XPN7_PAROT</name>
<sequence length="218" mass="25792">MVSQFIRAKSIQQQIKILSQEIQKLDNINNITNEQKQYYKDLYQQQLFVKLKEQGETKSIPHVRQNIEASNYELMLYVLKEQLLRDQNRELLITTKQYSIGFSSIAGAFAQDQYYLKVRNTNLDFDKIVNDKQLLKQHLLEFKKKLSNSLNITSDQVEILGVSKGSFEIYFKIQGNNTDVIQQQIQNNMYAQKFLQEYSNGKIEYLQYFLISAHNRRD</sequence>
<keyword evidence="3" id="KW-1185">Reference proteome</keyword>
<organism evidence="2 3">
    <name type="scientific">Paramecium octaurelia</name>
    <dbReference type="NCBI Taxonomy" id="43137"/>
    <lineage>
        <taxon>Eukaryota</taxon>
        <taxon>Sar</taxon>
        <taxon>Alveolata</taxon>
        <taxon>Ciliophora</taxon>
        <taxon>Intramacronucleata</taxon>
        <taxon>Oligohymenophorea</taxon>
        <taxon>Peniculida</taxon>
        <taxon>Parameciidae</taxon>
        <taxon>Paramecium</taxon>
    </lineage>
</organism>
<dbReference type="AlphaFoldDB" id="A0A8S1XPN7"/>
<protein>
    <submittedName>
        <fullName evidence="2">Uncharacterized protein</fullName>
    </submittedName>
</protein>
<comment type="caution">
    <text evidence="2">The sequence shown here is derived from an EMBL/GenBank/DDBJ whole genome shotgun (WGS) entry which is preliminary data.</text>
</comment>
<dbReference type="EMBL" id="CAJJDP010000129">
    <property type="protein sequence ID" value="CAD8203396.1"/>
    <property type="molecule type" value="Genomic_DNA"/>
</dbReference>
<accession>A0A8S1XPN7</accession>
<gene>
    <name evidence="2" type="ORF">POCTA_138.1.T1290195</name>
</gene>